<name>A0AAW2L1L1_SESRA</name>
<evidence type="ECO:0000256" key="1">
    <source>
        <dbReference type="SAM" id="MobiDB-lite"/>
    </source>
</evidence>
<dbReference type="AlphaFoldDB" id="A0AAW2L1L1"/>
<sequence length="76" mass="7876">MYNQLLQDKALSEGKFPKLGSFGKRSLAKSLLSAPASLASTGDPKGKRQANALSTPSKRAKKSIGPLAAPAPKPVT</sequence>
<accession>A0AAW2L1L1</accession>
<reference evidence="2" key="1">
    <citation type="submission" date="2020-06" db="EMBL/GenBank/DDBJ databases">
        <authorList>
            <person name="Li T."/>
            <person name="Hu X."/>
            <person name="Zhang T."/>
            <person name="Song X."/>
            <person name="Zhang H."/>
            <person name="Dai N."/>
            <person name="Sheng W."/>
            <person name="Hou X."/>
            <person name="Wei L."/>
        </authorList>
    </citation>
    <scope>NUCLEOTIDE SEQUENCE</scope>
    <source>
        <strain evidence="2">G02</strain>
        <tissue evidence="2">Leaf</tissue>
    </source>
</reference>
<organism evidence="2">
    <name type="scientific">Sesamum radiatum</name>
    <name type="common">Black benniseed</name>
    <dbReference type="NCBI Taxonomy" id="300843"/>
    <lineage>
        <taxon>Eukaryota</taxon>
        <taxon>Viridiplantae</taxon>
        <taxon>Streptophyta</taxon>
        <taxon>Embryophyta</taxon>
        <taxon>Tracheophyta</taxon>
        <taxon>Spermatophyta</taxon>
        <taxon>Magnoliopsida</taxon>
        <taxon>eudicotyledons</taxon>
        <taxon>Gunneridae</taxon>
        <taxon>Pentapetalae</taxon>
        <taxon>asterids</taxon>
        <taxon>lamiids</taxon>
        <taxon>Lamiales</taxon>
        <taxon>Pedaliaceae</taxon>
        <taxon>Sesamum</taxon>
    </lineage>
</organism>
<dbReference type="EMBL" id="JACGWJ010000026">
    <property type="protein sequence ID" value="KAL0313130.1"/>
    <property type="molecule type" value="Genomic_DNA"/>
</dbReference>
<comment type="caution">
    <text evidence="2">The sequence shown here is derived from an EMBL/GenBank/DDBJ whole genome shotgun (WGS) entry which is preliminary data.</text>
</comment>
<reference evidence="2" key="2">
    <citation type="journal article" date="2024" name="Plant">
        <title>Genomic evolution and insights into agronomic trait innovations of Sesamum species.</title>
        <authorList>
            <person name="Miao H."/>
            <person name="Wang L."/>
            <person name="Qu L."/>
            <person name="Liu H."/>
            <person name="Sun Y."/>
            <person name="Le M."/>
            <person name="Wang Q."/>
            <person name="Wei S."/>
            <person name="Zheng Y."/>
            <person name="Lin W."/>
            <person name="Duan Y."/>
            <person name="Cao H."/>
            <person name="Xiong S."/>
            <person name="Wang X."/>
            <person name="Wei L."/>
            <person name="Li C."/>
            <person name="Ma Q."/>
            <person name="Ju M."/>
            <person name="Zhao R."/>
            <person name="Li G."/>
            <person name="Mu C."/>
            <person name="Tian Q."/>
            <person name="Mei H."/>
            <person name="Zhang T."/>
            <person name="Gao T."/>
            <person name="Zhang H."/>
        </authorList>
    </citation>
    <scope>NUCLEOTIDE SEQUENCE</scope>
    <source>
        <strain evidence="2">G02</strain>
    </source>
</reference>
<evidence type="ECO:0000313" key="2">
    <source>
        <dbReference type="EMBL" id="KAL0313130.1"/>
    </source>
</evidence>
<feature type="region of interest" description="Disordered" evidence="1">
    <location>
        <begin position="35"/>
        <end position="76"/>
    </location>
</feature>
<protein>
    <submittedName>
        <fullName evidence="2">Uncharacterized protein</fullName>
    </submittedName>
</protein>
<gene>
    <name evidence="2" type="ORF">Sradi_5712300</name>
</gene>
<proteinExistence type="predicted"/>